<dbReference type="OrthoDB" id="9814178at2"/>
<evidence type="ECO:0000256" key="1">
    <source>
        <dbReference type="SAM" id="Phobius"/>
    </source>
</evidence>
<feature type="transmembrane region" description="Helical" evidence="1">
    <location>
        <begin position="226"/>
        <end position="252"/>
    </location>
</feature>
<evidence type="ECO:0000313" key="3">
    <source>
        <dbReference type="Proteomes" id="UP000023430"/>
    </source>
</evidence>
<dbReference type="EMBL" id="JAME01000010">
    <property type="protein sequence ID" value="ETX29314.1"/>
    <property type="molecule type" value="Genomic_DNA"/>
</dbReference>
<dbReference type="eggNOG" id="COG2354">
    <property type="taxonomic scope" value="Bacteria"/>
</dbReference>
<dbReference type="Pfam" id="PF05661">
    <property type="entry name" value="DUF808"/>
    <property type="match status" value="1"/>
</dbReference>
<dbReference type="AlphaFoldDB" id="X7FB41"/>
<feature type="transmembrane region" description="Helical" evidence="1">
    <location>
        <begin position="75"/>
        <end position="93"/>
    </location>
</feature>
<name>X7FB41_9RHOB</name>
<dbReference type="PANTHER" id="PTHR30503">
    <property type="entry name" value="INNER MEMBRANE PROTEIN YEDI"/>
    <property type="match status" value="1"/>
</dbReference>
<accession>X7FB41</accession>
<reference evidence="2 3" key="1">
    <citation type="submission" date="2014-01" db="EMBL/GenBank/DDBJ databases">
        <title>Roseivivax isoporae LMG 25204 Genome Sequencing.</title>
        <authorList>
            <person name="Lai Q."/>
            <person name="Li G."/>
            <person name="Shao Z."/>
        </authorList>
    </citation>
    <scope>NUCLEOTIDE SEQUENCE [LARGE SCALE GENOMIC DNA]</scope>
    <source>
        <strain evidence="2 3">LMG 25204</strain>
    </source>
</reference>
<dbReference type="InterPro" id="IPR008526">
    <property type="entry name" value="YedI"/>
</dbReference>
<protein>
    <submittedName>
        <fullName evidence="2">ABC transporter</fullName>
    </submittedName>
</protein>
<organism evidence="2 3">
    <name type="scientific">Roseivivax isoporae LMG 25204</name>
    <dbReference type="NCBI Taxonomy" id="1449351"/>
    <lineage>
        <taxon>Bacteria</taxon>
        <taxon>Pseudomonadati</taxon>
        <taxon>Pseudomonadota</taxon>
        <taxon>Alphaproteobacteria</taxon>
        <taxon>Rhodobacterales</taxon>
        <taxon>Roseobacteraceae</taxon>
        <taxon>Roseivivax</taxon>
    </lineage>
</organism>
<dbReference type="STRING" id="1449351.RISW2_01205"/>
<keyword evidence="1" id="KW-0812">Transmembrane</keyword>
<sequence length="328" mass="33755">MSGLLALLDDVTAIAKVAAASVDDVAAQAVKAGSKAAGAVIDDAAVTPKYVTGFPPARELPIIWKIARGSLINKLVFLLPAGLLLSAFAPWAIPPLLMLGGAYLCFEGAEKLHHALFHQPDPGTEARKSKPVDAQHLEKQKVAGAIKTDFILSAEIMTIALAAIPEGSFWMEAATLAAVALLITAAVYGAVALLVKMDDVGLWLAQAGRTGIGRATGRGIVKAMPWVMATLSVVGTAAMLWVGGSIIVHGLAQLGWHAPEEVIHAIAVAVASATPESLHGAVEWIVTALCDGILGVALGFALIPIGTKVIGPAWSSVFGGKKDEGTAH</sequence>
<feature type="transmembrane region" description="Helical" evidence="1">
    <location>
        <begin position="173"/>
        <end position="195"/>
    </location>
</feature>
<proteinExistence type="predicted"/>
<comment type="caution">
    <text evidence="2">The sequence shown here is derived from an EMBL/GenBank/DDBJ whole genome shotgun (WGS) entry which is preliminary data.</text>
</comment>
<gene>
    <name evidence="2" type="ORF">RISW2_01205</name>
</gene>
<dbReference type="PANTHER" id="PTHR30503:SF3">
    <property type="entry name" value="INNER MEMBRANE PROTEIN YEDI"/>
    <property type="match status" value="1"/>
</dbReference>
<feature type="transmembrane region" description="Helical" evidence="1">
    <location>
        <begin position="284"/>
        <end position="305"/>
    </location>
</feature>
<dbReference type="PATRIC" id="fig|1449351.3.peg.1663"/>
<dbReference type="Proteomes" id="UP000023430">
    <property type="component" value="Unassembled WGS sequence"/>
</dbReference>
<keyword evidence="3" id="KW-1185">Reference proteome</keyword>
<evidence type="ECO:0000313" key="2">
    <source>
        <dbReference type="EMBL" id="ETX29314.1"/>
    </source>
</evidence>
<dbReference type="PIRSF" id="PIRSF016660">
    <property type="entry name" value="YedI"/>
    <property type="match status" value="1"/>
</dbReference>
<keyword evidence="1" id="KW-1133">Transmembrane helix</keyword>
<keyword evidence="1" id="KW-0472">Membrane</keyword>
<dbReference type="RefSeq" id="WP_043768984.1">
    <property type="nucleotide sequence ID" value="NZ_JAME01000010.1"/>
</dbReference>
<dbReference type="GO" id="GO:0005886">
    <property type="term" value="C:plasma membrane"/>
    <property type="evidence" value="ECO:0007669"/>
    <property type="project" value="TreeGrafter"/>
</dbReference>